<accession>A0A8S3K544</accession>
<evidence type="ECO:0008006" key="4">
    <source>
        <dbReference type="Google" id="ProtNLM"/>
    </source>
</evidence>
<comment type="caution">
    <text evidence="2">The sequence shown here is derived from an EMBL/GenBank/DDBJ whole genome shotgun (WGS) entry which is preliminary data.</text>
</comment>
<feature type="non-terminal residue" evidence="2">
    <location>
        <position position="1"/>
    </location>
</feature>
<protein>
    <recommendedName>
        <fullName evidence="4">C2H2-type domain-containing protein</fullName>
    </recommendedName>
</protein>
<feature type="region of interest" description="Disordered" evidence="1">
    <location>
        <begin position="1"/>
        <end position="47"/>
    </location>
</feature>
<dbReference type="Proteomes" id="UP000676336">
    <property type="component" value="Unassembled WGS sequence"/>
</dbReference>
<gene>
    <name evidence="2" type="ORF">SMN809_LOCUS84185</name>
</gene>
<evidence type="ECO:0000313" key="2">
    <source>
        <dbReference type="EMBL" id="CAF5225215.1"/>
    </source>
</evidence>
<proteinExistence type="predicted"/>
<evidence type="ECO:0000313" key="3">
    <source>
        <dbReference type="Proteomes" id="UP000676336"/>
    </source>
</evidence>
<organism evidence="2 3">
    <name type="scientific">Rotaria magnacalcarata</name>
    <dbReference type="NCBI Taxonomy" id="392030"/>
    <lineage>
        <taxon>Eukaryota</taxon>
        <taxon>Metazoa</taxon>
        <taxon>Spiralia</taxon>
        <taxon>Gnathifera</taxon>
        <taxon>Rotifera</taxon>
        <taxon>Eurotatoria</taxon>
        <taxon>Bdelloidea</taxon>
        <taxon>Philodinida</taxon>
        <taxon>Philodinidae</taxon>
        <taxon>Rotaria</taxon>
    </lineage>
</organism>
<name>A0A8S3K544_9BILA</name>
<evidence type="ECO:0000256" key="1">
    <source>
        <dbReference type="SAM" id="MobiDB-lite"/>
    </source>
</evidence>
<dbReference type="AlphaFoldDB" id="A0A8S3K544"/>
<sequence>MKTSPSLPIRRPTEKTITSPPQKPSQPSSSSPSSSSTSTIITSSSINDSTPAIRRQILNGTGLFSAFHDSKYYQCNICKFKSVTSSTLLQHLFTHMFFCDQCPFYAYS</sequence>
<feature type="compositionally biased region" description="Low complexity" evidence="1">
    <location>
        <begin position="16"/>
        <end position="47"/>
    </location>
</feature>
<reference evidence="2" key="1">
    <citation type="submission" date="2021-02" db="EMBL/GenBank/DDBJ databases">
        <authorList>
            <person name="Nowell W R."/>
        </authorList>
    </citation>
    <scope>NUCLEOTIDE SEQUENCE</scope>
</reference>
<dbReference type="EMBL" id="CAJOBI010358801">
    <property type="protein sequence ID" value="CAF5225215.1"/>
    <property type="molecule type" value="Genomic_DNA"/>
</dbReference>